<protein>
    <recommendedName>
        <fullName evidence="2">Oxidoreductase molybdopterin-binding domain-containing protein</fullName>
    </recommendedName>
</protein>
<sequence>MVPPNPAFRRVRVRLSLLLSLGLLTLLPWSSARDPQGLSPAKTLVGAAAGREGTRNRAAEHPVPALPPSPFTYLHGARPRPLARPDERILFRLDGTAGPQTFTLRQLQALPTVRYATDQPQLKHEGVYEGVPLRDLAALGGFAGRDVRVYASNGFVATIRAHDYLHEPIMLAYRMDGQAIPVLQKGPLTVVLPRRPARFHTPAYSAAWVWFAVRLGPVP</sequence>
<evidence type="ECO:0000259" key="2">
    <source>
        <dbReference type="Pfam" id="PF00174"/>
    </source>
</evidence>
<dbReference type="Gene3D" id="3.90.420.10">
    <property type="entry name" value="Oxidoreductase, molybdopterin-binding domain"/>
    <property type="match status" value="1"/>
</dbReference>
<dbReference type="InterPro" id="IPR036374">
    <property type="entry name" value="OxRdtase_Mopterin-bd_sf"/>
</dbReference>
<dbReference type="SUPFAM" id="SSF56524">
    <property type="entry name" value="Oxidoreductase molybdopterin-binding domain"/>
    <property type="match status" value="1"/>
</dbReference>
<organism evidence="3 4">
    <name type="scientific">Deinococcus radiopugnans ATCC 19172</name>
    <dbReference type="NCBI Taxonomy" id="585398"/>
    <lineage>
        <taxon>Bacteria</taxon>
        <taxon>Thermotogati</taxon>
        <taxon>Deinococcota</taxon>
        <taxon>Deinococci</taxon>
        <taxon>Deinococcales</taxon>
        <taxon>Deinococcaceae</taxon>
        <taxon>Deinococcus</taxon>
    </lineage>
</organism>
<dbReference type="RefSeq" id="WP_249038962.1">
    <property type="nucleotide sequence ID" value="NZ_JACHEW010000004.1"/>
</dbReference>
<dbReference type="Proteomes" id="UP000629870">
    <property type="component" value="Unassembled WGS sequence"/>
</dbReference>
<keyword evidence="4" id="KW-1185">Reference proteome</keyword>
<name>A0ABR6NPB3_9DEIO</name>
<dbReference type="InterPro" id="IPR000572">
    <property type="entry name" value="OxRdtase_Mopterin-bd_dom"/>
</dbReference>
<evidence type="ECO:0000313" key="4">
    <source>
        <dbReference type="Proteomes" id="UP000629870"/>
    </source>
</evidence>
<dbReference type="EMBL" id="JACHEW010000004">
    <property type="protein sequence ID" value="MBB6015874.1"/>
    <property type="molecule type" value="Genomic_DNA"/>
</dbReference>
<feature type="region of interest" description="Disordered" evidence="1">
    <location>
        <begin position="49"/>
        <end position="70"/>
    </location>
</feature>
<proteinExistence type="predicted"/>
<dbReference type="Pfam" id="PF00174">
    <property type="entry name" value="Oxidored_molyb"/>
    <property type="match status" value="1"/>
</dbReference>
<comment type="caution">
    <text evidence="3">The sequence shown here is derived from an EMBL/GenBank/DDBJ whole genome shotgun (WGS) entry which is preliminary data.</text>
</comment>
<accession>A0ABR6NPB3</accession>
<evidence type="ECO:0000256" key="1">
    <source>
        <dbReference type="SAM" id="MobiDB-lite"/>
    </source>
</evidence>
<gene>
    <name evidence="3" type="ORF">HNQ04_001106</name>
</gene>
<feature type="domain" description="Oxidoreductase molybdopterin-binding" evidence="2">
    <location>
        <begin position="122"/>
        <end position="194"/>
    </location>
</feature>
<reference evidence="3 4" key="1">
    <citation type="submission" date="2020-08" db="EMBL/GenBank/DDBJ databases">
        <title>Genomic Encyclopedia of Type Strains, Phase IV (KMG-IV): sequencing the most valuable type-strain genomes for metagenomic binning, comparative biology and taxonomic classification.</title>
        <authorList>
            <person name="Goeker M."/>
        </authorList>
    </citation>
    <scope>NUCLEOTIDE SEQUENCE [LARGE SCALE GENOMIC DNA]</scope>
    <source>
        <strain evidence="3 4">DSM 12027</strain>
    </source>
</reference>
<evidence type="ECO:0000313" key="3">
    <source>
        <dbReference type="EMBL" id="MBB6015874.1"/>
    </source>
</evidence>